<reference evidence="2" key="1">
    <citation type="submission" date="2019-12" db="EMBL/GenBank/DDBJ databases">
        <title>Genome sequencing and annotation of Brassica cretica.</title>
        <authorList>
            <person name="Studholme D.J."/>
            <person name="Sarris P.F."/>
        </authorList>
    </citation>
    <scope>NUCLEOTIDE SEQUENCE</scope>
    <source>
        <strain evidence="2">PFS-001/15</strain>
        <tissue evidence="2">Leaf</tissue>
    </source>
</reference>
<gene>
    <name evidence="2" type="ORF">F2Q68_00011577</name>
</gene>
<evidence type="ECO:0000313" key="3">
    <source>
        <dbReference type="Proteomes" id="UP000712281"/>
    </source>
</evidence>
<proteinExistence type="predicted"/>
<accession>A0A8S9KWP6</accession>
<evidence type="ECO:0000313" key="2">
    <source>
        <dbReference type="EMBL" id="KAF2598147.1"/>
    </source>
</evidence>
<dbReference type="EMBL" id="QGKW02000717">
    <property type="protein sequence ID" value="KAF2598147.1"/>
    <property type="molecule type" value="Genomic_DNA"/>
</dbReference>
<protein>
    <submittedName>
        <fullName evidence="2">Uncharacterized protein</fullName>
    </submittedName>
</protein>
<feature type="region of interest" description="Disordered" evidence="1">
    <location>
        <begin position="31"/>
        <end position="75"/>
    </location>
</feature>
<dbReference type="Proteomes" id="UP000712281">
    <property type="component" value="Unassembled WGS sequence"/>
</dbReference>
<sequence length="106" mass="11975">MIIDHMLKEVTKSGKGFVQVRVLARDPVYNPPKARREEREGEGFTGGVRGETTAYRGAEERREKPLASFEERNHGGCLSRAKTNQFGCIHAVVFDEMPQRTNKRVG</sequence>
<evidence type="ECO:0000256" key="1">
    <source>
        <dbReference type="SAM" id="MobiDB-lite"/>
    </source>
</evidence>
<name>A0A8S9KWP6_BRACR</name>
<feature type="compositionally biased region" description="Basic and acidic residues" evidence="1">
    <location>
        <begin position="57"/>
        <end position="74"/>
    </location>
</feature>
<organism evidence="2 3">
    <name type="scientific">Brassica cretica</name>
    <name type="common">Mustard</name>
    <dbReference type="NCBI Taxonomy" id="69181"/>
    <lineage>
        <taxon>Eukaryota</taxon>
        <taxon>Viridiplantae</taxon>
        <taxon>Streptophyta</taxon>
        <taxon>Embryophyta</taxon>
        <taxon>Tracheophyta</taxon>
        <taxon>Spermatophyta</taxon>
        <taxon>Magnoliopsida</taxon>
        <taxon>eudicotyledons</taxon>
        <taxon>Gunneridae</taxon>
        <taxon>Pentapetalae</taxon>
        <taxon>rosids</taxon>
        <taxon>malvids</taxon>
        <taxon>Brassicales</taxon>
        <taxon>Brassicaceae</taxon>
        <taxon>Brassiceae</taxon>
        <taxon>Brassica</taxon>
    </lineage>
</organism>
<comment type="caution">
    <text evidence="2">The sequence shown here is derived from an EMBL/GenBank/DDBJ whole genome shotgun (WGS) entry which is preliminary data.</text>
</comment>
<dbReference type="AlphaFoldDB" id="A0A8S9KWP6"/>